<name>A0ABW1PT57_9ENTR</name>
<proteinExistence type="inferred from homology"/>
<dbReference type="HAMAP" id="MF_00525">
    <property type="entry name" value="GlgS"/>
    <property type="match status" value="1"/>
</dbReference>
<keyword evidence="3" id="KW-1185">Reference proteome</keyword>
<reference evidence="3" key="1">
    <citation type="journal article" date="2019" name="Int. J. Syst. Evol. Microbiol.">
        <title>The Global Catalogue of Microorganisms (GCM) 10K type strain sequencing project: providing services to taxonomists for standard genome sequencing and annotation.</title>
        <authorList>
            <consortium name="The Broad Institute Genomics Platform"/>
            <consortium name="The Broad Institute Genome Sequencing Center for Infectious Disease"/>
            <person name="Wu L."/>
            <person name="Ma J."/>
        </authorList>
    </citation>
    <scope>NUCLEOTIDE SEQUENCE [LARGE SCALE GENOMIC DNA]</scope>
    <source>
        <strain evidence="3">JCM30009</strain>
    </source>
</reference>
<dbReference type="InterPro" id="IPR015065">
    <property type="entry name" value="GlgS"/>
</dbReference>
<organism evidence="2 3">
    <name type="scientific">Citrobacter bitternis</name>
    <dbReference type="NCBI Taxonomy" id="1585982"/>
    <lineage>
        <taxon>Bacteria</taxon>
        <taxon>Pseudomonadati</taxon>
        <taxon>Pseudomonadota</taxon>
        <taxon>Gammaproteobacteria</taxon>
        <taxon>Enterobacterales</taxon>
        <taxon>Enterobacteriaceae</taxon>
        <taxon>Citrobacter</taxon>
    </lineage>
</organism>
<dbReference type="Gene3D" id="1.20.970.20">
    <property type="entry name" value="Glycogen synthesis protein GlgS"/>
    <property type="match status" value="1"/>
</dbReference>
<comment type="caution">
    <text evidence="2">The sequence shown here is derived from an EMBL/GenBank/DDBJ whole genome shotgun (WGS) entry which is preliminary data.</text>
</comment>
<comment type="similarity">
    <text evidence="1">Belongs to the GlgS family.</text>
</comment>
<dbReference type="InterPro" id="IPR036295">
    <property type="entry name" value="GlgS_sf"/>
</dbReference>
<accession>A0ABW1PT57</accession>
<protein>
    <recommendedName>
        <fullName evidence="1">Surface composition regulator</fullName>
    </recommendedName>
</protein>
<dbReference type="Pfam" id="PF08971">
    <property type="entry name" value="GlgS"/>
    <property type="match status" value="1"/>
</dbReference>
<evidence type="ECO:0000313" key="2">
    <source>
        <dbReference type="EMBL" id="MFC6119759.1"/>
    </source>
</evidence>
<sequence length="68" mass="8200">MRMKRQDLNAVKNFDFLARSFARMYAMGQPVDIDAVTGNMTEEQKQWFQEHYDHYCKQAQRARVKELQ</sequence>
<gene>
    <name evidence="1 2" type="primary">glgS</name>
    <name evidence="2" type="ORF">ACFPZP_01600</name>
</gene>
<evidence type="ECO:0000256" key="1">
    <source>
        <dbReference type="HAMAP-Rule" id="MF_00525"/>
    </source>
</evidence>
<evidence type="ECO:0000313" key="3">
    <source>
        <dbReference type="Proteomes" id="UP001596169"/>
    </source>
</evidence>
<dbReference type="EMBL" id="JBHSRG010000002">
    <property type="protein sequence ID" value="MFC6119759.1"/>
    <property type="molecule type" value="Genomic_DNA"/>
</dbReference>
<dbReference type="SUPFAM" id="SSF109747">
    <property type="entry name" value="Glycogen synthesis protein GlgS"/>
    <property type="match status" value="1"/>
</dbReference>
<dbReference type="RefSeq" id="WP_369943835.1">
    <property type="nucleotide sequence ID" value="NZ_JBHSRG010000002.1"/>
</dbReference>
<comment type="function">
    <text evidence="1">Major determinant of cell surface composition. Negatively regulates motility, adhesion and synthesis of biofilm exopolysaccharides.</text>
</comment>
<dbReference type="Proteomes" id="UP001596169">
    <property type="component" value="Unassembled WGS sequence"/>
</dbReference>
<dbReference type="NCBIfam" id="NF002793">
    <property type="entry name" value="PRK02922.1"/>
    <property type="match status" value="1"/>
</dbReference>